<keyword evidence="1" id="KW-0175">Coiled coil</keyword>
<dbReference type="AlphaFoldDB" id="A0AAP5NH79"/>
<feature type="coiled-coil region" evidence="1">
    <location>
        <begin position="1"/>
        <end position="54"/>
    </location>
</feature>
<dbReference type="EMBL" id="JARPYR010000004">
    <property type="protein sequence ID" value="MDT2596015.1"/>
    <property type="molecule type" value="Genomic_DNA"/>
</dbReference>
<keyword evidence="5" id="KW-1185">Reference proteome</keyword>
<evidence type="ECO:0000313" key="4">
    <source>
        <dbReference type="Proteomes" id="UP001245561"/>
    </source>
</evidence>
<dbReference type="Proteomes" id="UP001245561">
    <property type="component" value="Unassembled WGS sequence"/>
</dbReference>
<evidence type="ECO:0000313" key="3">
    <source>
        <dbReference type="EMBL" id="MDT2636869.1"/>
    </source>
</evidence>
<sequence length="106" mass="12329">MLEALEKIKSAEEQNDRKKEKLLAELSAYEASKKKILQEKKEDLKNTFSEVVAKREQLLTQQLATEEHELTNSAQEAIKMMEKNYLEKKEQTIQAIIERVISEYGS</sequence>
<accession>A0AAP5NH79</accession>
<gene>
    <name evidence="3" type="ORF">P7D36_05005</name>
    <name evidence="2" type="ORF">P7D39_03120</name>
</gene>
<evidence type="ECO:0000313" key="2">
    <source>
        <dbReference type="EMBL" id="MDT2596015.1"/>
    </source>
</evidence>
<dbReference type="EMBL" id="JARPYT010000005">
    <property type="protein sequence ID" value="MDT2636869.1"/>
    <property type="molecule type" value="Genomic_DNA"/>
</dbReference>
<evidence type="ECO:0000256" key="1">
    <source>
        <dbReference type="SAM" id="Coils"/>
    </source>
</evidence>
<protein>
    <submittedName>
        <fullName evidence="3">Uncharacterized protein</fullName>
    </submittedName>
</protein>
<evidence type="ECO:0000313" key="5">
    <source>
        <dbReference type="Proteomes" id="UP001256547"/>
    </source>
</evidence>
<comment type="caution">
    <text evidence="3">The sequence shown here is derived from an EMBL/GenBank/DDBJ whole genome shotgun (WGS) entry which is preliminary data.</text>
</comment>
<dbReference type="RefSeq" id="WP_137603505.1">
    <property type="nucleotide sequence ID" value="NZ_JARPYR010000004.1"/>
</dbReference>
<proteinExistence type="predicted"/>
<reference evidence="3 5" key="1">
    <citation type="submission" date="2023-03" db="EMBL/GenBank/DDBJ databases">
        <authorList>
            <person name="Shen W."/>
            <person name="Cai J."/>
        </authorList>
    </citation>
    <scope>NUCLEOTIDE SEQUENCE</scope>
    <source>
        <strain evidence="3">P55-2</strain>
        <strain evidence="2 5">P72-2</strain>
    </source>
</reference>
<dbReference type="Proteomes" id="UP001256547">
    <property type="component" value="Unassembled WGS sequence"/>
</dbReference>
<dbReference type="GeneID" id="86910334"/>
<name>A0AAP5NH79_9ENTE</name>
<organism evidence="3 4">
    <name type="scientific">Enterococcus dongliensis</name>
    <dbReference type="NCBI Taxonomy" id="2559925"/>
    <lineage>
        <taxon>Bacteria</taxon>
        <taxon>Bacillati</taxon>
        <taxon>Bacillota</taxon>
        <taxon>Bacilli</taxon>
        <taxon>Lactobacillales</taxon>
        <taxon>Enterococcaceae</taxon>
        <taxon>Enterococcus</taxon>
    </lineage>
</organism>